<organism evidence="1">
    <name type="scientific">hydrothermal vent metagenome</name>
    <dbReference type="NCBI Taxonomy" id="652676"/>
    <lineage>
        <taxon>unclassified sequences</taxon>
        <taxon>metagenomes</taxon>
        <taxon>ecological metagenomes</taxon>
    </lineage>
</organism>
<reference evidence="1" key="1">
    <citation type="submission" date="2016-10" db="EMBL/GenBank/DDBJ databases">
        <authorList>
            <person name="de Groot N.N."/>
        </authorList>
    </citation>
    <scope>NUCLEOTIDE SEQUENCE</scope>
</reference>
<proteinExistence type="predicted"/>
<sequence>MIIGREEELLKKILNNYKLNNNNIILYPIYNKDKIELEKILIISSKDGIISININSQIIEENTDFLELILFIKEVEEFLLLEDGKIIEEKLKDFNSQYMTIATPILDMIFEVDGDLKILRAKVDFDSFMEKYRYEALEYGLYFLSETILPTVPKDTKKIYLATTSGLNKMSSYTI</sequence>
<name>A0A1W1C294_9ZZZZ</name>
<gene>
    <name evidence="1" type="ORF">MNB_SV-12-1247</name>
</gene>
<accession>A0A1W1C294</accession>
<dbReference type="EMBL" id="FPHE01000094">
    <property type="protein sequence ID" value="SFV59960.1"/>
    <property type="molecule type" value="Genomic_DNA"/>
</dbReference>
<evidence type="ECO:0000313" key="1">
    <source>
        <dbReference type="EMBL" id="SFV59960.1"/>
    </source>
</evidence>
<protein>
    <submittedName>
        <fullName evidence="1">Uncharacterized protein</fullName>
    </submittedName>
</protein>
<dbReference type="AlphaFoldDB" id="A0A1W1C294"/>